<gene>
    <name evidence="1" type="ORF">UFOVP815_50</name>
</gene>
<proteinExistence type="predicted"/>
<dbReference type="EMBL" id="LR796769">
    <property type="protein sequence ID" value="CAB4165449.1"/>
    <property type="molecule type" value="Genomic_DNA"/>
</dbReference>
<dbReference type="Pfam" id="PF23992">
    <property type="entry name" value="Pam3_gp32"/>
    <property type="match status" value="1"/>
</dbReference>
<dbReference type="InterPro" id="IPR057116">
    <property type="entry name" value="Pam3_gp32"/>
</dbReference>
<accession>A0A6J5P0V8</accession>
<name>A0A6J5P0V8_9CAUD</name>
<reference evidence="1" key="1">
    <citation type="submission" date="2020-04" db="EMBL/GenBank/DDBJ databases">
        <authorList>
            <person name="Chiriac C."/>
            <person name="Salcher M."/>
            <person name="Ghai R."/>
            <person name="Kavagutti S V."/>
        </authorList>
    </citation>
    <scope>NUCLEOTIDE SEQUENCE</scope>
</reference>
<sequence>MTRVFAPQQPSRFDTSTRLWIPTMNMQPAAKYGELVVLLPPNANRLHTVPLLEALKAGMADFTKDDWLVAVGDPSLIAAAACIASRKTGGILRLLKWDRLTSDYIAAEMTI</sequence>
<protein>
    <submittedName>
        <fullName evidence="1">Uncharacterized protein</fullName>
    </submittedName>
</protein>
<evidence type="ECO:0000313" key="1">
    <source>
        <dbReference type="EMBL" id="CAB4165449.1"/>
    </source>
</evidence>
<organism evidence="1">
    <name type="scientific">uncultured Caudovirales phage</name>
    <dbReference type="NCBI Taxonomy" id="2100421"/>
    <lineage>
        <taxon>Viruses</taxon>
        <taxon>Duplodnaviria</taxon>
        <taxon>Heunggongvirae</taxon>
        <taxon>Uroviricota</taxon>
        <taxon>Caudoviricetes</taxon>
        <taxon>Peduoviridae</taxon>
        <taxon>Maltschvirus</taxon>
        <taxon>Maltschvirus maltsch</taxon>
    </lineage>
</organism>